<evidence type="ECO:0000313" key="1">
    <source>
        <dbReference type="EMBL" id="MDR9850151.1"/>
    </source>
</evidence>
<proteinExistence type="predicted"/>
<dbReference type="EMBL" id="JAVLSJ010000009">
    <property type="protein sequence ID" value="MDR9850151.1"/>
    <property type="molecule type" value="Genomic_DNA"/>
</dbReference>
<protein>
    <submittedName>
        <fullName evidence="1">Uncharacterized protein</fullName>
    </submittedName>
</protein>
<keyword evidence="2" id="KW-1185">Reference proteome</keyword>
<reference evidence="1" key="1">
    <citation type="submission" date="2023-09" db="EMBL/GenBank/DDBJ databases">
        <title>Description of first Herbaspirillum huttiense subsp. nephrolepsisexaltata and Herbaspirillum huttiense subsp. lycopersicon.</title>
        <authorList>
            <person name="Poudel M."/>
            <person name="Sharma A."/>
            <person name="Goss E."/>
            <person name="Tapia J.H."/>
            <person name="Harmon C.M."/>
            <person name="Jones J.B."/>
        </authorList>
    </citation>
    <scope>NUCLEOTIDE SEQUENCE</scope>
    <source>
        <strain evidence="1">SE1</strain>
    </source>
</reference>
<accession>A0ABU2EPS2</accession>
<dbReference type="Proteomes" id="UP001246576">
    <property type="component" value="Unassembled WGS sequence"/>
</dbReference>
<sequence length="250" mass="28679">MLMLICQHHTSRDVIDFEPTTGLWRYVDTPWRGSDIDLIAHFALPIRGSYIVVEGERFYAYWTADRVLMFVTPDNKQFALFRHLAGALFEVLRDGLQLDLVPAQKNDGSLVPGYSTMFLRDEDGGLLHTITYNSNYYLQLYLADVTPFTDRNLASWDFFVSLKNGIEKISGMCISAEKIADVDTSRIRIKSGVACPQTGYWLVADLVDDKEYVEAGSPMPRSFDREVTWEWLSEDIIPHELFPEDQESME</sequence>
<name>A0ABU2EPS2_9BURK</name>
<organism evidence="1 2">
    <name type="scientific">Herbaspirillum huttiense subsp. lycopersici</name>
    <dbReference type="NCBI Taxonomy" id="3074428"/>
    <lineage>
        <taxon>Bacteria</taxon>
        <taxon>Pseudomonadati</taxon>
        <taxon>Pseudomonadota</taxon>
        <taxon>Betaproteobacteria</taxon>
        <taxon>Burkholderiales</taxon>
        <taxon>Oxalobacteraceae</taxon>
        <taxon>Herbaspirillum</taxon>
    </lineage>
</organism>
<comment type="caution">
    <text evidence="1">The sequence shown here is derived from an EMBL/GenBank/DDBJ whole genome shotgun (WGS) entry which is preliminary data.</text>
</comment>
<dbReference type="RefSeq" id="WP_310840653.1">
    <property type="nucleotide sequence ID" value="NZ_JAVLSJ010000009.1"/>
</dbReference>
<evidence type="ECO:0000313" key="2">
    <source>
        <dbReference type="Proteomes" id="UP001246576"/>
    </source>
</evidence>
<gene>
    <name evidence="1" type="ORF">RI048_18105</name>
</gene>